<dbReference type="Proteomes" id="UP000243975">
    <property type="component" value="Unassembled WGS sequence"/>
</dbReference>
<gene>
    <name evidence="1" type="ORF">Ccrd_025021</name>
</gene>
<dbReference type="AlphaFoldDB" id="A0A103XBJ1"/>
<proteinExistence type="predicted"/>
<name>A0A103XBJ1_CYNCS</name>
<evidence type="ECO:0000313" key="1">
    <source>
        <dbReference type="EMBL" id="KVH87690.1"/>
    </source>
</evidence>
<dbReference type="Gramene" id="KVH87690">
    <property type="protein sequence ID" value="KVH87690"/>
    <property type="gene ID" value="Ccrd_025021"/>
</dbReference>
<sequence>MENNAAEKSMKRHTFKSSSITSSIVMMPMTSPCCLKEETGFSITLRTSGKNLSDHLLLLEDSARDTFPLPEMDLNLKPKPNKNTNEWSHGCTDHQTVACADRLRYYLLRVYSIRIKRCSEGGIRYRKVANKAMRDSEHIPMEMTLFFIKDDD</sequence>
<reference evidence="1 2" key="1">
    <citation type="journal article" date="2016" name="Sci. Rep.">
        <title>The genome sequence of the outbreeding globe artichoke constructed de novo incorporating a phase-aware low-pass sequencing strategy of F1 progeny.</title>
        <authorList>
            <person name="Scaglione D."/>
            <person name="Reyes-Chin-Wo S."/>
            <person name="Acquadro A."/>
            <person name="Froenicke L."/>
            <person name="Portis E."/>
            <person name="Beitel C."/>
            <person name="Tirone M."/>
            <person name="Mauro R."/>
            <person name="Lo Monaco A."/>
            <person name="Mauromicale G."/>
            <person name="Faccioli P."/>
            <person name="Cattivelli L."/>
            <person name="Rieseberg L."/>
            <person name="Michelmore R."/>
            <person name="Lanteri S."/>
        </authorList>
    </citation>
    <scope>NUCLEOTIDE SEQUENCE [LARGE SCALE GENOMIC DNA]</scope>
    <source>
        <strain evidence="1">2C</strain>
    </source>
</reference>
<evidence type="ECO:0000313" key="2">
    <source>
        <dbReference type="Proteomes" id="UP000243975"/>
    </source>
</evidence>
<organism evidence="1 2">
    <name type="scientific">Cynara cardunculus var. scolymus</name>
    <name type="common">Globe artichoke</name>
    <name type="synonym">Cynara scolymus</name>
    <dbReference type="NCBI Taxonomy" id="59895"/>
    <lineage>
        <taxon>Eukaryota</taxon>
        <taxon>Viridiplantae</taxon>
        <taxon>Streptophyta</taxon>
        <taxon>Embryophyta</taxon>
        <taxon>Tracheophyta</taxon>
        <taxon>Spermatophyta</taxon>
        <taxon>Magnoliopsida</taxon>
        <taxon>eudicotyledons</taxon>
        <taxon>Gunneridae</taxon>
        <taxon>Pentapetalae</taxon>
        <taxon>asterids</taxon>
        <taxon>campanulids</taxon>
        <taxon>Asterales</taxon>
        <taxon>Asteraceae</taxon>
        <taxon>Carduoideae</taxon>
        <taxon>Cardueae</taxon>
        <taxon>Carduinae</taxon>
        <taxon>Cynara</taxon>
    </lineage>
</organism>
<comment type="caution">
    <text evidence="1">The sequence shown here is derived from an EMBL/GenBank/DDBJ whole genome shotgun (WGS) entry which is preliminary data.</text>
</comment>
<keyword evidence="2" id="KW-1185">Reference proteome</keyword>
<dbReference type="EMBL" id="LEKV01005933">
    <property type="protein sequence ID" value="KVH87690.1"/>
    <property type="molecule type" value="Genomic_DNA"/>
</dbReference>
<accession>A0A103XBJ1</accession>
<protein>
    <submittedName>
        <fullName evidence="1">Uncharacterized protein</fullName>
    </submittedName>
</protein>